<dbReference type="SUPFAM" id="SSF158446">
    <property type="entry name" value="IVS-encoded protein-like"/>
    <property type="match status" value="1"/>
</dbReference>
<dbReference type="InterPro" id="IPR036583">
    <property type="entry name" value="23S_rRNA_IVS_sf"/>
</dbReference>
<sequence>MSFKFEKLIIWQKAMDLGEEIHDLSKKFPKEEIYNLTSQIRRATDSIALNIAEGSIGQSNPEQARFIGYALRSLAELVTCLYKAKRRKYIEDLEFEKLYSECFNLMNMIIGFKKAIK</sequence>
<dbReference type="Proteomes" id="UP000198790">
    <property type="component" value="Unassembled WGS sequence"/>
</dbReference>
<dbReference type="PANTHER" id="PTHR38471:SF2">
    <property type="entry name" value="FOUR HELIX BUNDLE PROTEIN"/>
    <property type="match status" value="1"/>
</dbReference>
<dbReference type="RefSeq" id="WP_092895159.1">
    <property type="nucleotide sequence ID" value="NZ_FOKK01000003.1"/>
</dbReference>
<name>A0A1I0XMV0_9BACT</name>
<evidence type="ECO:0000313" key="2">
    <source>
        <dbReference type="Proteomes" id="UP000198790"/>
    </source>
</evidence>
<dbReference type="InterPro" id="IPR012657">
    <property type="entry name" value="23S_rRNA-intervening_sequence"/>
</dbReference>
<organism evidence="1 2">
    <name type="scientific">Algoriphagus aquimarinus</name>
    <dbReference type="NCBI Taxonomy" id="237018"/>
    <lineage>
        <taxon>Bacteria</taxon>
        <taxon>Pseudomonadati</taxon>
        <taxon>Bacteroidota</taxon>
        <taxon>Cytophagia</taxon>
        <taxon>Cytophagales</taxon>
        <taxon>Cyclobacteriaceae</taxon>
        <taxon>Algoriphagus</taxon>
    </lineage>
</organism>
<dbReference type="STRING" id="237018.SAMN04489723_103234"/>
<keyword evidence="2" id="KW-1185">Reference proteome</keyword>
<proteinExistence type="predicted"/>
<dbReference type="CDD" id="cd16377">
    <property type="entry name" value="23S_rRNA_IVP_like"/>
    <property type="match status" value="1"/>
</dbReference>
<dbReference type="NCBIfam" id="TIGR02436">
    <property type="entry name" value="four helix bundle protein"/>
    <property type="match status" value="1"/>
</dbReference>
<dbReference type="Pfam" id="PF05635">
    <property type="entry name" value="23S_rRNA_IVP"/>
    <property type="match status" value="1"/>
</dbReference>
<dbReference type="PANTHER" id="PTHR38471">
    <property type="entry name" value="FOUR HELIX BUNDLE PROTEIN"/>
    <property type="match status" value="1"/>
</dbReference>
<evidence type="ECO:0000313" key="1">
    <source>
        <dbReference type="EMBL" id="SFB01303.1"/>
    </source>
</evidence>
<accession>A0A1I0XMV0</accession>
<dbReference type="Gene3D" id="1.20.1440.60">
    <property type="entry name" value="23S rRNA-intervening sequence"/>
    <property type="match status" value="1"/>
</dbReference>
<dbReference type="AlphaFoldDB" id="A0A1I0XMV0"/>
<dbReference type="EMBL" id="FOKK01000003">
    <property type="protein sequence ID" value="SFB01303.1"/>
    <property type="molecule type" value="Genomic_DNA"/>
</dbReference>
<protein>
    <submittedName>
        <fullName evidence="1">Four helix bundle protein</fullName>
    </submittedName>
</protein>
<dbReference type="OrthoDB" id="9811959at2"/>
<gene>
    <name evidence="1" type="ORF">SAMN04489723_103234</name>
</gene>
<reference evidence="1 2" key="1">
    <citation type="submission" date="2016-10" db="EMBL/GenBank/DDBJ databases">
        <authorList>
            <person name="de Groot N.N."/>
        </authorList>
    </citation>
    <scope>NUCLEOTIDE SEQUENCE [LARGE SCALE GENOMIC DNA]</scope>
    <source>
        <strain evidence="1 2">DSM 23399</strain>
    </source>
</reference>